<dbReference type="Proteomes" id="UP000247673">
    <property type="component" value="Unassembled WGS sequence"/>
</dbReference>
<dbReference type="EMBL" id="QGLO01000006">
    <property type="protein sequence ID" value="PXY90439.1"/>
    <property type="molecule type" value="Genomic_DNA"/>
</dbReference>
<accession>A0A2V4DTS4</accession>
<reference evidence="1 2" key="1">
    <citation type="submission" date="2018-05" db="EMBL/GenBank/DDBJ databases">
        <title>Reference genomes for bee gut microbiota database.</title>
        <authorList>
            <person name="Ellegaard K.M."/>
        </authorList>
    </citation>
    <scope>NUCLEOTIDE SEQUENCE [LARGE SCALE GENOMIC DNA]</scope>
    <source>
        <strain evidence="1 2">ESL0172</strain>
    </source>
</reference>
<keyword evidence="2" id="KW-1185">Reference proteome</keyword>
<dbReference type="AlphaFoldDB" id="A0A2V4DTS4"/>
<protein>
    <submittedName>
        <fullName evidence="1">Uncharacterized protein</fullName>
    </submittedName>
</protein>
<evidence type="ECO:0000313" key="1">
    <source>
        <dbReference type="EMBL" id="PXY90439.1"/>
    </source>
</evidence>
<name>A0A2V4DTS4_9GAMM</name>
<dbReference type="RefSeq" id="WP_110448253.1">
    <property type="nucleotide sequence ID" value="NZ_CP132381.1"/>
</dbReference>
<evidence type="ECO:0000313" key="2">
    <source>
        <dbReference type="Proteomes" id="UP000247673"/>
    </source>
</evidence>
<proteinExistence type="predicted"/>
<sequence length="136" mass="15855">MEYRAIKTKEIGIIYGRDAIYLDEFRQIFGTEYCCIIKGEFSSSLTGINSDKHFIPYIFSFSGVIYYQCCELDLYINEKKLDSSFDLVCNSSLIQELKNGSISSKISEDHKHYVLQTYDYVFDIIAKDYKLVIENE</sequence>
<organism evidence="1 2">
    <name type="scientific">Gilliamella apis</name>
    <dbReference type="NCBI Taxonomy" id="1970738"/>
    <lineage>
        <taxon>Bacteria</taxon>
        <taxon>Pseudomonadati</taxon>
        <taxon>Pseudomonadota</taxon>
        <taxon>Gammaproteobacteria</taxon>
        <taxon>Orbales</taxon>
        <taxon>Orbaceae</taxon>
        <taxon>Gilliamella</taxon>
    </lineage>
</organism>
<comment type="caution">
    <text evidence="1">The sequence shown here is derived from an EMBL/GenBank/DDBJ whole genome shotgun (WGS) entry which is preliminary data.</text>
</comment>
<dbReference type="OrthoDB" id="7065603at2"/>
<gene>
    <name evidence="1" type="ORF">DKK78_08575</name>
</gene>